<organism evidence="2 3">
    <name type="scientific">Rhodotorula graminis (strain WP1)</name>
    <dbReference type="NCBI Taxonomy" id="578459"/>
    <lineage>
        <taxon>Eukaryota</taxon>
        <taxon>Fungi</taxon>
        <taxon>Dikarya</taxon>
        <taxon>Basidiomycota</taxon>
        <taxon>Pucciniomycotina</taxon>
        <taxon>Microbotryomycetes</taxon>
        <taxon>Sporidiobolales</taxon>
        <taxon>Sporidiobolaceae</taxon>
        <taxon>Rhodotorula</taxon>
    </lineage>
</organism>
<protein>
    <submittedName>
        <fullName evidence="2">Uncharacterized protein</fullName>
    </submittedName>
</protein>
<name>A0A194S1Q2_RHOGW</name>
<evidence type="ECO:0000256" key="1">
    <source>
        <dbReference type="SAM" id="MobiDB-lite"/>
    </source>
</evidence>
<dbReference type="GeneID" id="28974812"/>
<dbReference type="EMBL" id="KQ474079">
    <property type="protein sequence ID" value="KPV74658.1"/>
    <property type="molecule type" value="Genomic_DNA"/>
</dbReference>
<evidence type="ECO:0000313" key="2">
    <source>
        <dbReference type="EMBL" id="KPV74658.1"/>
    </source>
</evidence>
<dbReference type="AlphaFoldDB" id="A0A194S1Q2"/>
<accession>A0A194S1Q2</accession>
<dbReference type="Proteomes" id="UP000053890">
    <property type="component" value="Unassembled WGS sequence"/>
</dbReference>
<feature type="compositionally biased region" description="Basic and acidic residues" evidence="1">
    <location>
        <begin position="139"/>
        <end position="150"/>
    </location>
</feature>
<dbReference type="RefSeq" id="XP_018270707.1">
    <property type="nucleotide sequence ID" value="XM_018414364.1"/>
</dbReference>
<sequence>MSRLRKHEHEVGTLAGELAKLVPRHREEHESGQLAVKHFDVAGHINRLCSAWIQDAFILKTARLGLGEYRLSDDDVFVLRGKGTPDHPLVIVVASFDEIVRAVTWANGAFERFQIPHAQRKVPDGQLYKLAGPSLIAHDAVKDKRPEQSKPRGNSFAAGSYGGPHRAPYCIDTAACQQWDRAALVSLRPARGTRIVWQLVHTQPSIGTIVECAESPDESPLDDHGALRPDATPATEVAWLFDVEIETNAEAYTQQAQERATETLSCHIIFSRRSRQAVERARSRLDLSEEASLTKARYIVGARGAARVRAFV</sequence>
<reference evidence="2 3" key="1">
    <citation type="journal article" date="2015" name="Front. Microbiol.">
        <title>Genome sequence of the plant growth promoting endophytic yeast Rhodotorula graminis WP1.</title>
        <authorList>
            <person name="Firrincieli A."/>
            <person name="Otillar R."/>
            <person name="Salamov A."/>
            <person name="Schmutz J."/>
            <person name="Khan Z."/>
            <person name="Redman R.S."/>
            <person name="Fleck N.D."/>
            <person name="Lindquist E."/>
            <person name="Grigoriev I.V."/>
            <person name="Doty S.L."/>
        </authorList>
    </citation>
    <scope>NUCLEOTIDE SEQUENCE [LARGE SCALE GENOMIC DNA]</scope>
    <source>
        <strain evidence="2 3">WP1</strain>
    </source>
</reference>
<gene>
    <name evidence="2" type="ORF">RHOBADRAFT_44173</name>
</gene>
<keyword evidence="3" id="KW-1185">Reference proteome</keyword>
<feature type="region of interest" description="Disordered" evidence="1">
    <location>
        <begin position="139"/>
        <end position="160"/>
    </location>
</feature>
<proteinExistence type="predicted"/>
<evidence type="ECO:0000313" key="3">
    <source>
        <dbReference type="Proteomes" id="UP000053890"/>
    </source>
</evidence>